<protein>
    <recommendedName>
        <fullName evidence="4">RNA pyrophosphohydrolase</fullName>
        <ecNumber evidence="4">3.6.1.-</ecNumber>
    </recommendedName>
    <alternativeName>
        <fullName evidence="4">(Di)nucleoside polyphosphate hydrolase</fullName>
    </alternativeName>
</protein>
<dbReference type="FunCoup" id="A0A3A9JCG5">
    <property type="interactions" value="243"/>
</dbReference>
<comment type="caution">
    <text evidence="6">The sequence shown here is derived from an EMBL/GenBank/DDBJ whole genome shotgun (WGS) entry which is preliminary data.</text>
</comment>
<dbReference type="InterPro" id="IPR022927">
    <property type="entry name" value="RppH"/>
</dbReference>
<dbReference type="PRINTS" id="PR00502">
    <property type="entry name" value="NUDIXFAMILY"/>
</dbReference>
<dbReference type="NCBIfam" id="NF001938">
    <property type="entry name" value="PRK00714.1-5"/>
    <property type="match status" value="1"/>
</dbReference>
<feature type="domain" description="Nudix hydrolase" evidence="5">
    <location>
        <begin position="5"/>
        <end position="151"/>
    </location>
</feature>
<dbReference type="Gene3D" id="3.90.79.10">
    <property type="entry name" value="Nucleoside Triphosphate Pyrophosphohydrolase"/>
    <property type="match status" value="1"/>
</dbReference>
<dbReference type="PANTHER" id="PTHR11839:SF22">
    <property type="entry name" value="NUDIX HYDROLASE 26, CHLOROPLASTIC"/>
    <property type="match status" value="1"/>
</dbReference>
<dbReference type="InterPro" id="IPR015797">
    <property type="entry name" value="NUDIX_hydrolase-like_dom_sf"/>
</dbReference>
<organism evidence="6 9">
    <name type="scientific">Teichococcus wenyumeiae</name>
    <dbReference type="NCBI Taxonomy" id="2478470"/>
    <lineage>
        <taxon>Bacteria</taxon>
        <taxon>Pseudomonadati</taxon>
        <taxon>Pseudomonadota</taxon>
        <taxon>Alphaproteobacteria</taxon>
        <taxon>Acetobacterales</taxon>
        <taxon>Roseomonadaceae</taxon>
        <taxon>Roseomonas</taxon>
    </lineage>
</organism>
<comment type="cofactor">
    <cofactor evidence="1">
        <name>Mn(2+)</name>
        <dbReference type="ChEBI" id="CHEBI:29035"/>
    </cofactor>
</comment>
<evidence type="ECO:0000313" key="6">
    <source>
        <dbReference type="EMBL" id="RKK01124.1"/>
    </source>
</evidence>
<proteinExistence type="inferred from homology"/>
<dbReference type="InterPro" id="IPR020476">
    <property type="entry name" value="Nudix_hydrolase"/>
</dbReference>
<dbReference type="EC" id="3.6.1.-" evidence="4"/>
<evidence type="ECO:0000313" key="7">
    <source>
        <dbReference type="EMBL" id="RMI24853.1"/>
    </source>
</evidence>
<dbReference type="CDD" id="cd03671">
    <property type="entry name" value="NUDIX_Ap4A_hydrolase_plant_like"/>
    <property type="match status" value="1"/>
</dbReference>
<comment type="cofactor">
    <cofactor evidence="4">
        <name>a divalent metal cation</name>
        <dbReference type="ChEBI" id="CHEBI:60240"/>
    </cofactor>
</comment>
<gene>
    <name evidence="4" type="primary">rppH</name>
    <name evidence="4" type="synonym">nudH</name>
    <name evidence="6" type="ORF">D6Z83_26655</name>
    <name evidence="7" type="ORF">EBE87_11985</name>
</gene>
<evidence type="ECO:0000313" key="9">
    <source>
        <dbReference type="Proteomes" id="UP000278036"/>
    </source>
</evidence>
<evidence type="ECO:0000259" key="5">
    <source>
        <dbReference type="PROSITE" id="PS51462"/>
    </source>
</evidence>
<dbReference type="GO" id="GO:0008893">
    <property type="term" value="F:guanosine-3',5'-bis(diphosphate) 3'-diphosphatase activity"/>
    <property type="evidence" value="ECO:0007669"/>
    <property type="project" value="TreeGrafter"/>
</dbReference>
<comment type="cofactor">
    <cofactor evidence="2">
        <name>Mg(2+)</name>
        <dbReference type="ChEBI" id="CHEBI:18420"/>
    </cofactor>
</comment>
<dbReference type="GO" id="GO:0019693">
    <property type="term" value="P:ribose phosphate metabolic process"/>
    <property type="evidence" value="ECO:0007669"/>
    <property type="project" value="TreeGrafter"/>
</dbReference>
<feature type="short sequence motif" description="Nudix box" evidence="4">
    <location>
        <begin position="42"/>
        <end position="63"/>
    </location>
</feature>
<dbReference type="GO" id="GO:0006753">
    <property type="term" value="P:nucleoside phosphate metabolic process"/>
    <property type="evidence" value="ECO:0007669"/>
    <property type="project" value="TreeGrafter"/>
</dbReference>
<dbReference type="Proteomes" id="UP000274097">
    <property type="component" value="Unassembled WGS sequence"/>
</dbReference>
<comment type="similarity">
    <text evidence="4">Belongs to the Nudix hydrolase family. RppH subfamily.</text>
</comment>
<evidence type="ECO:0000256" key="4">
    <source>
        <dbReference type="HAMAP-Rule" id="MF_00298"/>
    </source>
</evidence>
<dbReference type="OrthoDB" id="9816040at2"/>
<dbReference type="SUPFAM" id="SSF55811">
    <property type="entry name" value="Nudix"/>
    <property type="match status" value="1"/>
</dbReference>
<dbReference type="EMBL" id="RFLX01000007">
    <property type="protein sequence ID" value="RMI24853.1"/>
    <property type="molecule type" value="Genomic_DNA"/>
</dbReference>
<dbReference type="PROSITE" id="PS51462">
    <property type="entry name" value="NUDIX"/>
    <property type="match status" value="1"/>
</dbReference>
<dbReference type="InterPro" id="IPR020084">
    <property type="entry name" value="NUDIX_hydrolase_CS"/>
</dbReference>
<evidence type="ECO:0000256" key="2">
    <source>
        <dbReference type="ARBA" id="ARBA00001946"/>
    </source>
</evidence>
<keyword evidence="3 4" id="KW-0378">Hydrolase</keyword>
<reference evidence="6 9" key="1">
    <citation type="submission" date="2018-09" db="EMBL/GenBank/DDBJ databases">
        <title>Roseomonas sp. nov., isolated from feces of Tibetan antelopes in the Qinghai-Tibet plateau, China.</title>
        <authorList>
            <person name="Tian Z."/>
        </authorList>
    </citation>
    <scope>NUCLEOTIDE SEQUENCE [LARGE SCALE GENOMIC DNA]</scope>
    <source>
        <strain evidence="7 8">Z23</strain>
        <strain evidence="6 9">Z24</strain>
    </source>
</reference>
<dbReference type="PROSITE" id="PS00893">
    <property type="entry name" value="NUDIX_BOX"/>
    <property type="match status" value="1"/>
</dbReference>
<dbReference type="HAMAP" id="MF_00298">
    <property type="entry name" value="Nudix_RppH"/>
    <property type="match status" value="1"/>
</dbReference>
<dbReference type="InterPro" id="IPR000086">
    <property type="entry name" value="NUDIX_hydrolase_dom"/>
</dbReference>
<dbReference type="GO" id="GO:0034432">
    <property type="term" value="F:bis(5'-adenosyl)-pentaphosphatase activity"/>
    <property type="evidence" value="ECO:0007669"/>
    <property type="project" value="TreeGrafter"/>
</dbReference>
<evidence type="ECO:0000256" key="3">
    <source>
        <dbReference type="ARBA" id="ARBA00022801"/>
    </source>
</evidence>
<dbReference type="AlphaFoldDB" id="A0A3A9JCG5"/>
<keyword evidence="8" id="KW-1185">Reference proteome</keyword>
<sequence length="161" mass="18108">MSDLPYRRNVGAALFNRAGKVLIARRADLGKGATAAWQLPQGGLDEGEDPRAAVLRELFEEIGTAKAEIMGEVADWLHYDLPAELIGHALGGRYRGQTQKWFALRFTGEDSEIRLDLDPHPEFDAWRWADLSELPAIAVSFRREIYNRLTREFARFAVPAA</sequence>
<comment type="function">
    <text evidence="4">Accelerates the degradation of transcripts by removing pyrophosphate from the 5'-end of triphosphorylated RNA, leading to a more labile monophosphorylated state that can stimulate subsequent ribonuclease cleavage.</text>
</comment>
<accession>A0A3A9JCG5</accession>
<dbReference type="InParanoid" id="A0A3A9JCG5"/>
<dbReference type="Proteomes" id="UP000278036">
    <property type="component" value="Unassembled WGS sequence"/>
</dbReference>
<dbReference type="RefSeq" id="WP_120641105.1">
    <property type="nucleotide sequence ID" value="NZ_RAQU01000340.1"/>
</dbReference>
<dbReference type="PANTHER" id="PTHR11839">
    <property type="entry name" value="UDP/ADP-SUGAR PYROPHOSPHATASE"/>
    <property type="match status" value="1"/>
</dbReference>
<evidence type="ECO:0000256" key="1">
    <source>
        <dbReference type="ARBA" id="ARBA00001936"/>
    </source>
</evidence>
<name>A0A3A9JCG5_9PROT</name>
<evidence type="ECO:0000313" key="8">
    <source>
        <dbReference type="Proteomes" id="UP000274097"/>
    </source>
</evidence>
<dbReference type="EMBL" id="RAQU01000340">
    <property type="protein sequence ID" value="RKK01124.1"/>
    <property type="molecule type" value="Genomic_DNA"/>
</dbReference>
<dbReference type="Pfam" id="PF00293">
    <property type="entry name" value="NUDIX"/>
    <property type="match status" value="1"/>
</dbReference>